<name>A0A5Q4ZNS4_9BURK</name>
<proteinExistence type="predicted"/>
<protein>
    <submittedName>
        <fullName evidence="1">Uncharacterized protein</fullName>
    </submittedName>
</protein>
<dbReference type="Proteomes" id="UP000325811">
    <property type="component" value="Chromosome II"/>
</dbReference>
<dbReference type="Gene3D" id="2.40.128.130">
    <property type="entry name" value="Autotransporter beta-domain"/>
    <property type="match status" value="1"/>
</dbReference>
<dbReference type="NCBIfam" id="TIGR01414">
    <property type="entry name" value="autotrans_barl"/>
    <property type="match status" value="1"/>
</dbReference>
<dbReference type="KEGG" id="pdio:PDMSB3_1040.1"/>
<evidence type="ECO:0000313" key="2">
    <source>
        <dbReference type="Proteomes" id="UP000325811"/>
    </source>
</evidence>
<sequence>MFSADEVPLEEEATRLEFAAGVTAKMSLCLSFYAQAGYQVRGGRLGRRGRRQGVQGDLGLRYAW</sequence>
<gene>
    <name evidence="1" type="ORF">PDMSB3_1040</name>
</gene>
<dbReference type="EMBL" id="LR699554">
    <property type="protein sequence ID" value="VVD32338.1"/>
    <property type="molecule type" value="Genomic_DNA"/>
</dbReference>
<dbReference type="InterPro" id="IPR036709">
    <property type="entry name" value="Autotransporte_beta_dom_sf"/>
</dbReference>
<evidence type="ECO:0000313" key="1">
    <source>
        <dbReference type="EMBL" id="VVD32338.1"/>
    </source>
</evidence>
<accession>A0A5Q4ZNS4</accession>
<keyword evidence="2" id="KW-1185">Reference proteome</keyword>
<dbReference type="GO" id="GO:0019867">
    <property type="term" value="C:outer membrane"/>
    <property type="evidence" value="ECO:0007669"/>
    <property type="project" value="InterPro"/>
</dbReference>
<reference evidence="1 2" key="1">
    <citation type="submission" date="2019-08" db="EMBL/GenBank/DDBJ databases">
        <authorList>
            <person name="Herpell B J."/>
        </authorList>
    </citation>
    <scope>NUCLEOTIDE SEQUENCE [LARGE SCALE GENOMIC DNA]</scope>
    <source>
        <strain evidence="2">Msb3</strain>
    </source>
</reference>
<dbReference type="AlphaFoldDB" id="A0A5Q4ZNS4"/>
<organism evidence="1 2">
    <name type="scientific">Paraburkholderia dioscoreae</name>
    <dbReference type="NCBI Taxonomy" id="2604047"/>
    <lineage>
        <taxon>Bacteria</taxon>
        <taxon>Pseudomonadati</taxon>
        <taxon>Pseudomonadota</taxon>
        <taxon>Betaproteobacteria</taxon>
        <taxon>Burkholderiales</taxon>
        <taxon>Burkholderiaceae</taxon>
        <taxon>Paraburkholderia</taxon>
    </lineage>
</organism>
<dbReference type="InterPro" id="IPR006315">
    <property type="entry name" value="OM_autotransptr_brl_dom"/>
</dbReference>